<dbReference type="PANTHER" id="PTHR30466:SF1">
    <property type="entry name" value="FMN REDUCTASE (NADH) RUTF"/>
    <property type="match status" value="1"/>
</dbReference>
<gene>
    <name evidence="3" type="ORF">MIND_00311900</name>
</gene>
<dbReference type="GO" id="GO:0042602">
    <property type="term" value="F:riboflavin reductase (NADPH) activity"/>
    <property type="evidence" value="ECO:0007669"/>
    <property type="project" value="TreeGrafter"/>
</dbReference>
<dbReference type="GeneID" id="59342492"/>
<accession>A0A8H6T1P5</accession>
<dbReference type="Proteomes" id="UP000636479">
    <property type="component" value="Unassembled WGS sequence"/>
</dbReference>
<keyword evidence="1" id="KW-0560">Oxidoreductase</keyword>
<evidence type="ECO:0000256" key="1">
    <source>
        <dbReference type="ARBA" id="ARBA00023002"/>
    </source>
</evidence>
<dbReference type="AlphaFoldDB" id="A0A8H6T1P5"/>
<organism evidence="3 4">
    <name type="scientific">Mycena indigotica</name>
    <dbReference type="NCBI Taxonomy" id="2126181"/>
    <lineage>
        <taxon>Eukaryota</taxon>
        <taxon>Fungi</taxon>
        <taxon>Dikarya</taxon>
        <taxon>Basidiomycota</taxon>
        <taxon>Agaricomycotina</taxon>
        <taxon>Agaricomycetes</taxon>
        <taxon>Agaricomycetidae</taxon>
        <taxon>Agaricales</taxon>
        <taxon>Marasmiineae</taxon>
        <taxon>Mycenaceae</taxon>
        <taxon>Mycena</taxon>
    </lineage>
</organism>
<proteinExistence type="predicted"/>
<feature type="domain" description="Flavin reductase like" evidence="2">
    <location>
        <begin position="11"/>
        <end position="160"/>
    </location>
</feature>
<dbReference type="PANTHER" id="PTHR30466">
    <property type="entry name" value="FLAVIN REDUCTASE"/>
    <property type="match status" value="1"/>
</dbReference>
<comment type="caution">
    <text evidence="3">The sequence shown here is derived from an EMBL/GenBank/DDBJ whole genome shotgun (WGS) entry which is preliminary data.</text>
</comment>
<dbReference type="OrthoDB" id="2015405at2759"/>
<evidence type="ECO:0000259" key="2">
    <source>
        <dbReference type="Pfam" id="PF01613"/>
    </source>
</evidence>
<evidence type="ECO:0000313" key="3">
    <source>
        <dbReference type="EMBL" id="KAF7309411.1"/>
    </source>
</evidence>
<dbReference type="InterPro" id="IPR050268">
    <property type="entry name" value="NADH-dep_flavin_reductase"/>
</dbReference>
<dbReference type="GO" id="GO:0010181">
    <property type="term" value="F:FMN binding"/>
    <property type="evidence" value="ECO:0007669"/>
    <property type="project" value="InterPro"/>
</dbReference>
<dbReference type="Pfam" id="PF01613">
    <property type="entry name" value="Flavin_Reduct"/>
    <property type="match status" value="1"/>
</dbReference>
<dbReference type="InterPro" id="IPR012349">
    <property type="entry name" value="Split_barrel_FMN-bd"/>
</dbReference>
<dbReference type="SUPFAM" id="SSF50475">
    <property type="entry name" value="FMN-binding split barrel"/>
    <property type="match status" value="1"/>
</dbReference>
<dbReference type="EMBL" id="JACAZF010000003">
    <property type="protein sequence ID" value="KAF7309411.1"/>
    <property type="molecule type" value="Genomic_DNA"/>
</dbReference>
<dbReference type="RefSeq" id="XP_037222861.1">
    <property type="nucleotide sequence ID" value="XM_037359976.1"/>
</dbReference>
<reference evidence="3" key="1">
    <citation type="submission" date="2020-05" db="EMBL/GenBank/DDBJ databases">
        <title>Mycena genomes resolve the evolution of fungal bioluminescence.</title>
        <authorList>
            <person name="Tsai I.J."/>
        </authorList>
    </citation>
    <scope>NUCLEOTIDE SEQUENCE</scope>
    <source>
        <strain evidence="3">171206Taipei</strain>
    </source>
</reference>
<sequence>MGQHYLRLPPLRWTPSPLVSFALRIPSRMATALNSASPSSSSDMVISLLSADQASVATRFSRADLYPHPFESTDYFLSRDGLPIIRNSLGALSCKLVSRGLPLHDARLLEQRRFDLEATEDYDQSHIVSQLFIAQVTHVEHFGDHGLKPLLYHRRAYTTTKV</sequence>
<name>A0A8H6T1P5_9AGAR</name>
<dbReference type="InterPro" id="IPR002563">
    <property type="entry name" value="Flavin_Rdtase-like_dom"/>
</dbReference>
<protein>
    <submittedName>
        <fullName evidence="3">Flavin-Reduct domain-containing protein</fullName>
    </submittedName>
</protein>
<evidence type="ECO:0000313" key="4">
    <source>
        <dbReference type="Proteomes" id="UP000636479"/>
    </source>
</evidence>
<dbReference type="Gene3D" id="2.30.110.10">
    <property type="entry name" value="Electron Transport, Fmn-binding Protein, Chain A"/>
    <property type="match status" value="1"/>
</dbReference>
<keyword evidence="4" id="KW-1185">Reference proteome</keyword>